<organism evidence="2 3">
    <name type="scientific">Pseudonocardia halophobica</name>
    <dbReference type="NCBI Taxonomy" id="29401"/>
    <lineage>
        <taxon>Bacteria</taxon>
        <taxon>Bacillati</taxon>
        <taxon>Actinomycetota</taxon>
        <taxon>Actinomycetes</taxon>
        <taxon>Pseudonocardiales</taxon>
        <taxon>Pseudonocardiaceae</taxon>
        <taxon>Pseudonocardia</taxon>
    </lineage>
</organism>
<dbReference type="EMBL" id="BSFQ01000018">
    <property type="protein sequence ID" value="GLL12971.1"/>
    <property type="molecule type" value="Genomic_DNA"/>
</dbReference>
<dbReference type="Pfam" id="PF02474">
    <property type="entry name" value="NodA"/>
    <property type="match status" value="1"/>
</dbReference>
<dbReference type="Proteomes" id="UP001143463">
    <property type="component" value="Unassembled WGS sequence"/>
</dbReference>
<dbReference type="GO" id="GO:0016747">
    <property type="term" value="F:acyltransferase activity, transferring groups other than amino-acyl groups"/>
    <property type="evidence" value="ECO:0007669"/>
    <property type="project" value="InterPro"/>
</dbReference>
<dbReference type="CDD" id="cd04301">
    <property type="entry name" value="NAT_SF"/>
    <property type="match status" value="1"/>
</dbReference>
<dbReference type="GO" id="GO:0005829">
    <property type="term" value="C:cytosol"/>
    <property type="evidence" value="ECO:0007669"/>
    <property type="project" value="InterPro"/>
</dbReference>
<dbReference type="PROSITE" id="PS51186">
    <property type="entry name" value="GNAT"/>
    <property type="match status" value="1"/>
</dbReference>
<protein>
    <submittedName>
        <fullName evidence="2">Nodulation protein A</fullName>
    </submittedName>
</protein>
<dbReference type="InterPro" id="IPR003484">
    <property type="entry name" value="NodA"/>
</dbReference>
<evidence type="ECO:0000313" key="2">
    <source>
        <dbReference type="EMBL" id="GLL12971.1"/>
    </source>
</evidence>
<evidence type="ECO:0000313" key="3">
    <source>
        <dbReference type="Proteomes" id="UP001143463"/>
    </source>
</evidence>
<comment type="caution">
    <text evidence="2">The sequence shown here is derived from an EMBL/GenBank/DDBJ whole genome shotgun (WGS) entry which is preliminary data.</text>
</comment>
<proteinExistence type="predicted"/>
<dbReference type="InterPro" id="IPR016181">
    <property type="entry name" value="Acyl_CoA_acyltransferase"/>
</dbReference>
<evidence type="ECO:0000259" key="1">
    <source>
        <dbReference type="PROSITE" id="PS51186"/>
    </source>
</evidence>
<keyword evidence="3" id="KW-1185">Reference proteome</keyword>
<dbReference type="SUPFAM" id="SSF55729">
    <property type="entry name" value="Acyl-CoA N-acyltransferases (Nat)"/>
    <property type="match status" value="1"/>
</dbReference>
<feature type="domain" description="N-acetyltransferase" evidence="1">
    <location>
        <begin position="6"/>
        <end position="159"/>
    </location>
</feature>
<accession>A0A9W6NXS7</accession>
<dbReference type="Gene3D" id="3.40.630.30">
    <property type="match status" value="1"/>
</dbReference>
<reference evidence="2" key="2">
    <citation type="submission" date="2023-01" db="EMBL/GenBank/DDBJ databases">
        <authorList>
            <person name="Sun Q."/>
            <person name="Evtushenko L."/>
        </authorList>
    </citation>
    <scope>NUCLEOTIDE SEQUENCE</scope>
    <source>
        <strain evidence="2">VKM Ac-1069</strain>
    </source>
</reference>
<reference evidence="2" key="1">
    <citation type="journal article" date="2014" name="Int. J. Syst. Evol. Microbiol.">
        <title>Complete genome sequence of Corynebacterium casei LMG S-19264T (=DSM 44701T), isolated from a smear-ripened cheese.</title>
        <authorList>
            <consortium name="US DOE Joint Genome Institute (JGI-PGF)"/>
            <person name="Walter F."/>
            <person name="Albersmeier A."/>
            <person name="Kalinowski J."/>
            <person name="Ruckert C."/>
        </authorList>
    </citation>
    <scope>NUCLEOTIDE SEQUENCE</scope>
    <source>
        <strain evidence="2">VKM Ac-1069</strain>
    </source>
</reference>
<dbReference type="AlphaFoldDB" id="A0A9W6NXS7"/>
<dbReference type="InterPro" id="IPR000182">
    <property type="entry name" value="GNAT_dom"/>
</dbReference>
<name>A0A9W6NXS7_9PSEU</name>
<gene>
    <name evidence="2" type="primary">nodA</name>
    <name evidence="2" type="ORF">GCM10017577_41140</name>
</gene>
<sequence length="182" mass="20259">MQWSACREGRITMGEHAELAVLLRAAYAHLPEFFGGVRTWSYVRPEARVMGRDGEGPAAHAGVLRRFLQVDGTDQLTAVVGLVAVRPGLQRQGVGLALLDRVRAFLGELAVPFGILMCAEHHVAFYERGGWRRLSPRRSVYSPDDTTEPRPFVDEITRTTLVLPVTEKDWPDGEIHWNGATV</sequence>
<dbReference type="RefSeq" id="WP_269322956.1">
    <property type="nucleotide sequence ID" value="NZ_BAAAUZ010000006.1"/>
</dbReference>